<accession>A0ABM1CJJ8</accession>
<feature type="compositionally biased region" description="Pro residues" evidence="1">
    <location>
        <begin position="181"/>
        <end position="190"/>
    </location>
</feature>
<feature type="compositionally biased region" description="Basic and acidic residues" evidence="1">
    <location>
        <begin position="160"/>
        <end position="171"/>
    </location>
</feature>
<sequence length="252" mass="26476">MTPIATKRNPPPSDSGLSQEGPQPPPCLSSDALAPTQGAPCHLGPRPPSVSPPPFSLEPEPFPVSRPPQLPPLGPLPGFPGSPSPLHPSCPGYSRITRRRIRSLPVTAGHPLSGTPAALPSPQGPNPHTSVASQCPRPERLDVPRELRSHPLRSGPSLPCRRELRGREPRHSPTSTVSANSPPPPPPPRPPPRRDPARSPGPLPLASASGAPSWSFRPATAPNLRPALQALTCRCPRLTLAPLPLPRPPAAT</sequence>
<name>A0ABM1CJJ8_CERSS</name>
<keyword evidence="2" id="KW-1185">Reference proteome</keyword>
<feature type="compositionally biased region" description="Pro residues" evidence="1">
    <location>
        <begin position="45"/>
        <end position="88"/>
    </location>
</feature>
<organism evidence="2 3">
    <name type="scientific">Ceratotherium simum simum</name>
    <name type="common">Southern white rhinoceros</name>
    <dbReference type="NCBI Taxonomy" id="73337"/>
    <lineage>
        <taxon>Eukaryota</taxon>
        <taxon>Metazoa</taxon>
        <taxon>Chordata</taxon>
        <taxon>Craniata</taxon>
        <taxon>Vertebrata</taxon>
        <taxon>Euteleostomi</taxon>
        <taxon>Mammalia</taxon>
        <taxon>Eutheria</taxon>
        <taxon>Laurasiatheria</taxon>
        <taxon>Perissodactyla</taxon>
        <taxon>Rhinocerotidae</taxon>
        <taxon>Ceratotherium</taxon>
    </lineage>
</organism>
<feature type="compositionally biased region" description="Basic and acidic residues" evidence="1">
    <location>
        <begin position="137"/>
        <end position="149"/>
    </location>
</feature>
<dbReference type="RefSeq" id="XP_014639729.1">
    <property type="nucleotide sequence ID" value="XM_014784243.1"/>
</dbReference>
<dbReference type="Proteomes" id="UP000694910">
    <property type="component" value="Unplaced"/>
</dbReference>
<proteinExistence type="predicted"/>
<feature type="region of interest" description="Disordered" evidence="1">
    <location>
        <begin position="1"/>
        <end position="220"/>
    </location>
</feature>
<reference evidence="3" key="1">
    <citation type="submission" date="2025-08" db="UniProtKB">
        <authorList>
            <consortium name="RefSeq"/>
        </authorList>
    </citation>
    <scope>IDENTIFICATION</scope>
</reference>
<evidence type="ECO:0000313" key="3">
    <source>
        <dbReference type="RefSeq" id="XP_014639729.1"/>
    </source>
</evidence>
<protein>
    <submittedName>
        <fullName evidence="3">Vegetative cell wall protein gp1-like</fullName>
    </submittedName>
</protein>
<evidence type="ECO:0000313" key="2">
    <source>
        <dbReference type="Proteomes" id="UP000694910"/>
    </source>
</evidence>
<dbReference type="GeneID" id="106801183"/>
<gene>
    <name evidence="3" type="primary">LOC106801183</name>
</gene>
<evidence type="ECO:0000256" key="1">
    <source>
        <dbReference type="SAM" id="MobiDB-lite"/>
    </source>
</evidence>